<dbReference type="EMBL" id="BAABAB010000008">
    <property type="protein sequence ID" value="GAA3612356.1"/>
    <property type="molecule type" value="Genomic_DNA"/>
</dbReference>
<reference evidence="3" key="1">
    <citation type="journal article" date="2019" name="Int. J. Syst. Evol. Microbiol.">
        <title>The Global Catalogue of Microorganisms (GCM) 10K type strain sequencing project: providing services to taxonomists for standard genome sequencing and annotation.</title>
        <authorList>
            <consortium name="The Broad Institute Genomics Platform"/>
            <consortium name="The Broad Institute Genome Sequencing Center for Infectious Disease"/>
            <person name="Wu L."/>
            <person name="Ma J."/>
        </authorList>
    </citation>
    <scope>NUCLEOTIDE SEQUENCE [LARGE SCALE GENOMIC DNA]</scope>
    <source>
        <strain evidence="3">JCM 16929</strain>
    </source>
</reference>
<feature type="region of interest" description="Disordered" evidence="1">
    <location>
        <begin position="156"/>
        <end position="191"/>
    </location>
</feature>
<evidence type="ECO:0008006" key="4">
    <source>
        <dbReference type="Google" id="ProtNLM"/>
    </source>
</evidence>
<proteinExistence type="predicted"/>
<sequence length="281" mass="30355">MARISPGVAAVLRAALTDAGVIARYRSHIAALTATGCRLWTGAIAGRGHARFWIGELPDGRDAVVLGHRFGYGLAFGYDELIRVSTVRHYICDNPLCQTVDHLRAGSNADNAHDWSTRRHTPGSPLRDTRGALGRARAIRAAARADQDLAAAAAAGLRPVDRDQPPLPDLAVPDPHVPDPHVPDPHVPDPHALGEEALEQVTTLTLQLQGPDLPGETYFDKIGRSENAKLRAEEIVTADLLAPPPELQDLTEDESTDILPHDEVDQTLTELQAELKKLADE</sequence>
<accession>A0ABP6ZL30</accession>
<feature type="compositionally biased region" description="Basic and acidic residues" evidence="1">
    <location>
        <begin position="176"/>
        <end position="191"/>
    </location>
</feature>
<dbReference type="Proteomes" id="UP001501490">
    <property type="component" value="Unassembled WGS sequence"/>
</dbReference>
<protein>
    <recommendedName>
        <fullName evidence="4">HNH nuclease domain-containing protein</fullName>
    </recommendedName>
</protein>
<evidence type="ECO:0000313" key="2">
    <source>
        <dbReference type="EMBL" id="GAA3612356.1"/>
    </source>
</evidence>
<keyword evidence="3" id="KW-1185">Reference proteome</keyword>
<comment type="caution">
    <text evidence="2">The sequence shown here is derived from an EMBL/GenBank/DDBJ whole genome shotgun (WGS) entry which is preliminary data.</text>
</comment>
<feature type="region of interest" description="Disordered" evidence="1">
    <location>
        <begin position="111"/>
        <end position="130"/>
    </location>
</feature>
<name>A0ABP6ZL30_9ACTN</name>
<organism evidence="2 3">
    <name type="scientific">Microlunatus ginsengisoli</name>
    <dbReference type="NCBI Taxonomy" id="363863"/>
    <lineage>
        <taxon>Bacteria</taxon>
        <taxon>Bacillati</taxon>
        <taxon>Actinomycetota</taxon>
        <taxon>Actinomycetes</taxon>
        <taxon>Propionibacteriales</taxon>
        <taxon>Propionibacteriaceae</taxon>
        <taxon>Microlunatus</taxon>
    </lineage>
</organism>
<evidence type="ECO:0000256" key="1">
    <source>
        <dbReference type="SAM" id="MobiDB-lite"/>
    </source>
</evidence>
<dbReference type="RefSeq" id="WP_344802526.1">
    <property type="nucleotide sequence ID" value="NZ_BAABAB010000008.1"/>
</dbReference>
<gene>
    <name evidence="2" type="ORF">GCM10022236_12680</name>
</gene>
<evidence type="ECO:0000313" key="3">
    <source>
        <dbReference type="Proteomes" id="UP001501490"/>
    </source>
</evidence>